<dbReference type="InterPro" id="IPR014716">
    <property type="entry name" value="Fibrinogen_a/b/g_C_1"/>
</dbReference>
<gene>
    <name evidence="3" type="ORF">SNE40_005265</name>
</gene>
<dbReference type="InterPro" id="IPR050373">
    <property type="entry name" value="Fibrinogen_C-term_domain"/>
</dbReference>
<comment type="caution">
    <text evidence="3">The sequence shown here is derived from an EMBL/GenBank/DDBJ whole genome shotgun (WGS) entry which is preliminary data.</text>
</comment>
<feature type="domain" description="Fibrinogen C-terminal" evidence="2">
    <location>
        <begin position="118"/>
        <end position="311"/>
    </location>
</feature>
<keyword evidence="4" id="KW-1185">Reference proteome</keyword>
<dbReference type="Proteomes" id="UP001347796">
    <property type="component" value="Unassembled WGS sequence"/>
</dbReference>
<dbReference type="AlphaFoldDB" id="A0AAN8QB53"/>
<proteinExistence type="predicted"/>
<name>A0AAN8QB53_PATCE</name>
<dbReference type="SUPFAM" id="SSF56496">
    <property type="entry name" value="Fibrinogen C-terminal domain-like"/>
    <property type="match status" value="1"/>
</dbReference>
<protein>
    <recommendedName>
        <fullName evidence="2">Fibrinogen C-terminal domain-containing protein</fullName>
    </recommendedName>
</protein>
<dbReference type="PANTHER" id="PTHR19143">
    <property type="entry name" value="FIBRINOGEN/TENASCIN/ANGIOPOEITIN"/>
    <property type="match status" value="1"/>
</dbReference>
<reference evidence="3 4" key="1">
    <citation type="submission" date="2024-01" db="EMBL/GenBank/DDBJ databases">
        <title>The genome of the rayed Mediterranean limpet Patella caerulea (Linnaeus, 1758).</title>
        <authorList>
            <person name="Anh-Thu Weber A."/>
            <person name="Halstead-Nussloch G."/>
        </authorList>
    </citation>
    <scope>NUCLEOTIDE SEQUENCE [LARGE SCALE GENOMIC DNA]</scope>
    <source>
        <strain evidence="3">AATW-2023a</strain>
        <tissue evidence="3">Whole specimen</tissue>
    </source>
</reference>
<dbReference type="GO" id="GO:0005615">
    <property type="term" value="C:extracellular space"/>
    <property type="evidence" value="ECO:0007669"/>
    <property type="project" value="TreeGrafter"/>
</dbReference>
<evidence type="ECO:0000313" key="3">
    <source>
        <dbReference type="EMBL" id="KAK6187185.1"/>
    </source>
</evidence>
<evidence type="ECO:0000313" key="4">
    <source>
        <dbReference type="Proteomes" id="UP001347796"/>
    </source>
</evidence>
<dbReference type="PROSITE" id="PS51406">
    <property type="entry name" value="FIBRINOGEN_C_2"/>
    <property type="match status" value="1"/>
</dbReference>
<evidence type="ECO:0000259" key="2">
    <source>
        <dbReference type="PROSITE" id="PS51406"/>
    </source>
</evidence>
<dbReference type="InterPro" id="IPR002181">
    <property type="entry name" value="Fibrinogen_a/b/g_C_dom"/>
</dbReference>
<keyword evidence="1" id="KW-0732">Signal</keyword>
<feature type="chain" id="PRO_5042911294" description="Fibrinogen C-terminal domain-containing protein" evidence="1">
    <location>
        <begin position="17"/>
        <end position="343"/>
    </location>
</feature>
<organism evidence="3 4">
    <name type="scientific">Patella caerulea</name>
    <name type="common">Rayed Mediterranean limpet</name>
    <dbReference type="NCBI Taxonomy" id="87958"/>
    <lineage>
        <taxon>Eukaryota</taxon>
        <taxon>Metazoa</taxon>
        <taxon>Spiralia</taxon>
        <taxon>Lophotrochozoa</taxon>
        <taxon>Mollusca</taxon>
        <taxon>Gastropoda</taxon>
        <taxon>Patellogastropoda</taxon>
        <taxon>Patelloidea</taxon>
        <taxon>Patellidae</taxon>
        <taxon>Patella</taxon>
    </lineage>
</organism>
<accession>A0AAN8QB53</accession>
<dbReference type="SMART" id="SM00186">
    <property type="entry name" value="FBG"/>
    <property type="match status" value="1"/>
</dbReference>
<dbReference type="Gene3D" id="3.90.215.10">
    <property type="entry name" value="Gamma Fibrinogen, chain A, domain 1"/>
    <property type="match status" value="1"/>
</dbReference>
<feature type="signal peptide" evidence="1">
    <location>
        <begin position="1"/>
        <end position="16"/>
    </location>
</feature>
<evidence type="ECO:0000256" key="1">
    <source>
        <dbReference type="SAM" id="SignalP"/>
    </source>
</evidence>
<sequence length="343" mass="39775">MRGLLCFYLVATDVCAFLESQYVKTKVLEDLNTCKNDNYHHFISMAIVSSIIECGRLCSSANECRRFMLNIRNNMCMLYESGENCFSSSDRLVKYCYRQKSICDEGSCVRCPIGYYGDRCQHIIEDCSDGFERDVVPQKYMLSFISPVSKQPPIEVKCQFQYGGLTLIQYRNIDCLEVNFNRSWEEYVHGFGNIHGNYWLGLENIHNIGKRFPRYKLCVVLTAGDVYYQGYYYEFNISSSTDDYRVHIVTFDDDPGDSTGDALTKGIYNINGRPFSTYDRDSTSYGCPRRFQAGWWYLDDPVCSRSNVNGKRSAGEFEATWHWLDNLGNRTDFSKVILRLLRH</sequence>
<dbReference type="Pfam" id="PF00147">
    <property type="entry name" value="Fibrinogen_C"/>
    <property type="match status" value="1"/>
</dbReference>
<dbReference type="EMBL" id="JAZGQO010000004">
    <property type="protein sequence ID" value="KAK6187185.1"/>
    <property type="molecule type" value="Genomic_DNA"/>
</dbReference>
<dbReference type="InterPro" id="IPR036056">
    <property type="entry name" value="Fibrinogen-like_C"/>
</dbReference>